<sequence>MNKKRVLIKICRIPDTFSSFFPELFNGDCQKCQIQNSQSKIVVLNQKKINVSSHYVQRATIGDIAVVKSNRHVPLDTVSNLCLFLKFDLKKSKKIINNTFRAKT</sequence>
<accession>A0A3M7RU61</accession>
<gene>
    <name evidence="1" type="ORF">BpHYR1_013060</name>
</gene>
<proteinExistence type="predicted"/>
<dbReference type="Proteomes" id="UP000276133">
    <property type="component" value="Unassembled WGS sequence"/>
</dbReference>
<reference evidence="1 2" key="1">
    <citation type="journal article" date="2018" name="Sci. Rep.">
        <title>Genomic signatures of local adaptation to the degree of environmental predictability in rotifers.</title>
        <authorList>
            <person name="Franch-Gras L."/>
            <person name="Hahn C."/>
            <person name="Garcia-Roger E.M."/>
            <person name="Carmona M.J."/>
            <person name="Serra M."/>
            <person name="Gomez A."/>
        </authorList>
    </citation>
    <scope>NUCLEOTIDE SEQUENCE [LARGE SCALE GENOMIC DNA]</scope>
    <source>
        <strain evidence="1">HYR1</strain>
    </source>
</reference>
<keyword evidence="2" id="KW-1185">Reference proteome</keyword>
<dbReference type="AlphaFoldDB" id="A0A3M7RU61"/>
<name>A0A3M7RU61_BRAPC</name>
<comment type="caution">
    <text evidence="1">The sequence shown here is derived from an EMBL/GenBank/DDBJ whole genome shotgun (WGS) entry which is preliminary data.</text>
</comment>
<protein>
    <submittedName>
        <fullName evidence="1">Uncharacterized protein</fullName>
    </submittedName>
</protein>
<organism evidence="1 2">
    <name type="scientific">Brachionus plicatilis</name>
    <name type="common">Marine rotifer</name>
    <name type="synonym">Brachionus muelleri</name>
    <dbReference type="NCBI Taxonomy" id="10195"/>
    <lineage>
        <taxon>Eukaryota</taxon>
        <taxon>Metazoa</taxon>
        <taxon>Spiralia</taxon>
        <taxon>Gnathifera</taxon>
        <taxon>Rotifera</taxon>
        <taxon>Eurotatoria</taxon>
        <taxon>Monogononta</taxon>
        <taxon>Pseudotrocha</taxon>
        <taxon>Ploima</taxon>
        <taxon>Brachionidae</taxon>
        <taxon>Brachionus</taxon>
    </lineage>
</organism>
<evidence type="ECO:0000313" key="1">
    <source>
        <dbReference type="EMBL" id="RNA26989.1"/>
    </source>
</evidence>
<evidence type="ECO:0000313" key="2">
    <source>
        <dbReference type="Proteomes" id="UP000276133"/>
    </source>
</evidence>
<dbReference type="EMBL" id="REGN01002621">
    <property type="protein sequence ID" value="RNA26989.1"/>
    <property type="molecule type" value="Genomic_DNA"/>
</dbReference>